<keyword evidence="8" id="KW-1185">Reference proteome</keyword>
<dbReference type="Proteomes" id="UP000326912">
    <property type="component" value="Unassembled WGS sequence"/>
</dbReference>
<dbReference type="CDD" id="cd00833">
    <property type="entry name" value="PKS"/>
    <property type="match status" value="1"/>
</dbReference>
<dbReference type="GO" id="GO:0006633">
    <property type="term" value="P:fatty acid biosynthetic process"/>
    <property type="evidence" value="ECO:0007669"/>
    <property type="project" value="InterPro"/>
</dbReference>
<dbReference type="InterPro" id="IPR014030">
    <property type="entry name" value="Ketoacyl_synth_N"/>
</dbReference>
<dbReference type="GO" id="GO:0004312">
    <property type="term" value="F:fatty acid synthase activity"/>
    <property type="evidence" value="ECO:0007669"/>
    <property type="project" value="TreeGrafter"/>
</dbReference>
<dbReference type="InterPro" id="IPR020841">
    <property type="entry name" value="PKS_Beta-ketoAc_synthase_dom"/>
</dbReference>
<gene>
    <name evidence="7" type="ORF">KDW_41050</name>
</gene>
<protein>
    <submittedName>
        <fullName evidence="7">Uncharacterized protein</fullName>
    </submittedName>
</protein>
<keyword evidence="3" id="KW-0808">Transferase</keyword>
<dbReference type="PANTHER" id="PTHR43775">
    <property type="entry name" value="FATTY ACID SYNTHASE"/>
    <property type="match status" value="1"/>
</dbReference>
<dbReference type="InterPro" id="IPR006162">
    <property type="entry name" value="Ppantetheine_attach_site"/>
</dbReference>
<accession>A0A5J4KQR8</accession>
<evidence type="ECO:0000256" key="1">
    <source>
        <dbReference type="ARBA" id="ARBA00022450"/>
    </source>
</evidence>
<reference evidence="7 8" key="1">
    <citation type="submission" date="2019-10" db="EMBL/GenBank/DDBJ databases">
        <title>Dictyobacter vulcani sp. nov., within the class Ktedonobacteria, isolated from soil of volcanic Mt. Zao.</title>
        <authorList>
            <person name="Zheng Y."/>
            <person name="Wang C.M."/>
            <person name="Sakai Y."/>
            <person name="Abe K."/>
            <person name="Yokota A."/>
            <person name="Yabe S."/>
        </authorList>
    </citation>
    <scope>NUCLEOTIDE SEQUENCE [LARGE SCALE GENOMIC DNA]</scope>
    <source>
        <strain evidence="7 8">W12</strain>
    </source>
</reference>
<dbReference type="SMART" id="SM01294">
    <property type="entry name" value="PKS_PP_betabranch"/>
    <property type="match status" value="1"/>
</dbReference>
<evidence type="ECO:0000313" key="7">
    <source>
        <dbReference type="EMBL" id="GER89943.1"/>
    </source>
</evidence>
<dbReference type="InterPro" id="IPR036291">
    <property type="entry name" value="NAD(P)-bd_dom_sf"/>
</dbReference>
<evidence type="ECO:0000259" key="6">
    <source>
        <dbReference type="PROSITE" id="PS52004"/>
    </source>
</evidence>
<evidence type="ECO:0000256" key="3">
    <source>
        <dbReference type="ARBA" id="ARBA00022679"/>
    </source>
</evidence>
<name>A0A5J4KQR8_9CHLR</name>
<dbReference type="InterPro" id="IPR013968">
    <property type="entry name" value="PKS_KR"/>
</dbReference>
<dbReference type="SUPFAM" id="SSF47336">
    <property type="entry name" value="ACP-like"/>
    <property type="match status" value="1"/>
</dbReference>
<feature type="region of interest" description="Disordered" evidence="4">
    <location>
        <begin position="276"/>
        <end position="306"/>
    </location>
</feature>
<dbReference type="SMART" id="SM00825">
    <property type="entry name" value="PKS_KS"/>
    <property type="match status" value="1"/>
</dbReference>
<dbReference type="InterPro" id="IPR020806">
    <property type="entry name" value="PKS_PP-bd"/>
</dbReference>
<dbReference type="PANTHER" id="PTHR43775:SF37">
    <property type="entry name" value="SI:DKEY-61P9.11"/>
    <property type="match status" value="1"/>
</dbReference>
<dbReference type="InterPro" id="IPR016039">
    <property type="entry name" value="Thiolase-like"/>
</dbReference>
<evidence type="ECO:0000256" key="2">
    <source>
        <dbReference type="ARBA" id="ARBA00022553"/>
    </source>
</evidence>
<dbReference type="Gene3D" id="3.40.47.10">
    <property type="match status" value="1"/>
</dbReference>
<feature type="domain" description="Ketosynthase family 3 (KS3)" evidence="6">
    <location>
        <begin position="322"/>
        <end position="691"/>
    </location>
</feature>
<proteinExistence type="predicted"/>
<dbReference type="AlphaFoldDB" id="A0A5J4KQR8"/>
<dbReference type="Pfam" id="PF00550">
    <property type="entry name" value="PP-binding"/>
    <property type="match status" value="1"/>
</dbReference>
<dbReference type="Gene3D" id="1.10.1200.10">
    <property type="entry name" value="ACP-like"/>
    <property type="match status" value="1"/>
</dbReference>
<sequence length="691" mass="74423">MLHCAGLIDTDTLAFVRKDPAQLQAVLEPKVAGLTTLYQHLRREPLRFWVLFSSVSGTIPVLASGQADYAMANAYLDYFAAAHQQDGPLVSLQWPNWKEAGMGEVTNRAYRETGLQSLTNAEGLRLLDQLLGERQHAVVLPAVVDLAQWQPETWLRAPSAPARAPRRVAPGGETPVAAPRAEDLVAATHTWLRTLFSAELRIEPAHLELDEPVQEYGVDSIILAQIVQRINQQLMVTLDPSILYEYPSIAGFASWLLATHADALAALLAPAASPSPVATPGVSTGNDAVDPPVAVERPVPPPPPSVVGQVARPVDRPAMPVTEDIAVVGLSCRFPGAETLERYWELLASGRSAIGSVPPERWGVSTPYYAGLLETLTTFDPAFFLLADEDVQAMDPQALLVLEECLKLWYHAGYRHEEIKGQAIGIYLGGRSQHQPGDARLREARNPIVAVGQNYLAANLSRFFDVRGPSVVVDTACSSALVGLNMAIQALRSGEIEAAVVGGVSVLPTEATHRLFQQRGLLCKTAAFHLFDERADGIVLGEGVGMVLVKTVRQAQQDGDRIYAVIKATAVNNDGRTAGPATPNLQAQKEVMQTALARSGKRAEEISYVEANGSGSMVTDLIELKAIQAVYGGCGMRPLGLGSIKPNIGHPLCAEGIASLIKVVLMLQQRQQVPFLSGGRRCGISIGRQRR</sequence>
<dbReference type="Pfam" id="PF08659">
    <property type="entry name" value="KR"/>
    <property type="match status" value="1"/>
</dbReference>
<dbReference type="PROSITE" id="PS52004">
    <property type="entry name" value="KS3_2"/>
    <property type="match status" value="1"/>
</dbReference>
<dbReference type="SMART" id="SM00822">
    <property type="entry name" value="PKS_KR"/>
    <property type="match status" value="1"/>
</dbReference>
<dbReference type="Gene3D" id="3.40.50.720">
    <property type="entry name" value="NAD(P)-binding Rossmann-like Domain"/>
    <property type="match status" value="1"/>
</dbReference>
<dbReference type="InterPro" id="IPR050091">
    <property type="entry name" value="PKS_NRPS_Biosynth_Enz"/>
</dbReference>
<dbReference type="PROSITE" id="PS50075">
    <property type="entry name" value="CARRIER"/>
    <property type="match status" value="1"/>
</dbReference>
<evidence type="ECO:0000259" key="5">
    <source>
        <dbReference type="PROSITE" id="PS50075"/>
    </source>
</evidence>
<evidence type="ECO:0000256" key="4">
    <source>
        <dbReference type="SAM" id="MobiDB-lite"/>
    </source>
</evidence>
<dbReference type="PROSITE" id="PS00606">
    <property type="entry name" value="KS3_1"/>
    <property type="match status" value="1"/>
</dbReference>
<dbReference type="InterPro" id="IPR014031">
    <property type="entry name" value="Ketoacyl_synth_C"/>
</dbReference>
<dbReference type="SUPFAM" id="SSF53901">
    <property type="entry name" value="Thiolase-like"/>
    <property type="match status" value="1"/>
</dbReference>
<keyword evidence="1" id="KW-0596">Phosphopantetheine</keyword>
<evidence type="ECO:0000313" key="8">
    <source>
        <dbReference type="Proteomes" id="UP000326912"/>
    </source>
</evidence>
<comment type="caution">
    <text evidence="7">The sequence shown here is derived from an EMBL/GenBank/DDBJ whole genome shotgun (WGS) entry which is preliminary data.</text>
</comment>
<keyword evidence="2" id="KW-0597">Phosphoprotein</keyword>
<dbReference type="InterPro" id="IPR009081">
    <property type="entry name" value="PP-bd_ACP"/>
</dbReference>
<dbReference type="InterPro" id="IPR018201">
    <property type="entry name" value="Ketoacyl_synth_AS"/>
</dbReference>
<dbReference type="InterPro" id="IPR036736">
    <property type="entry name" value="ACP-like_sf"/>
</dbReference>
<dbReference type="PROSITE" id="PS00012">
    <property type="entry name" value="PHOSPHOPANTETHEINE"/>
    <property type="match status" value="1"/>
</dbReference>
<dbReference type="GO" id="GO:0031177">
    <property type="term" value="F:phosphopantetheine binding"/>
    <property type="evidence" value="ECO:0007669"/>
    <property type="project" value="InterPro"/>
</dbReference>
<dbReference type="SUPFAM" id="SSF51735">
    <property type="entry name" value="NAD(P)-binding Rossmann-fold domains"/>
    <property type="match status" value="1"/>
</dbReference>
<dbReference type="SMART" id="SM00823">
    <property type="entry name" value="PKS_PP"/>
    <property type="match status" value="1"/>
</dbReference>
<feature type="domain" description="Carrier" evidence="5">
    <location>
        <begin position="186"/>
        <end position="260"/>
    </location>
</feature>
<dbReference type="EMBL" id="BKZW01000002">
    <property type="protein sequence ID" value="GER89943.1"/>
    <property type="molecule type" value="Genomic_DNA"/>
</dbReference>
<dbReference type="InterPro" id="IPR057326">
    <property type="entry name" value="KR_dom"/>
</dbReference>
<dbReference type="GO" id="GO:0004315">
    <property type="term" value="F:3-oxoacyl-[acyl-carrier-protein] synthase activity"/>
    <property type="evidence" value="ECO:0007669"/>
    <property type="project" value="InterPro"/>
</dbReference>
<dbReference type="Pfam" id="PF02801">
    <property type="entry name" value="Ketoacyl-synt_C"/>
    <property type="match status" value="1"/>
</dbReference>
<organism evidence="7 8">
    <name type="scientific">Dictyobacter vulcani</name>
    <dbReference type="NCBI Taxonomy" id="2607529"/>
    <lineage>
        <taxon>Bacteria</taxon>
        <taxon>Bacillati</taxon>
        <taxon>Chloroflexota</taxon>
        <taxon>Ktedonobacteria</taxon>
        <taxon>Ktedonobacterales</taxon>
        <taxon>Dictyobacteraceae</taxon>
        <taxon>Dictyobacter</taxon>
    </lineage>
</organism>
<dbReference type="Pfam" id="PF00109">
    <property type="entry name" value="ketoacyl-synt"/>
    <property type="match status" value="1"/>
</dbReference>